<sequence>MGWCGVGAPQTQRLRLAVRGGVATVRKPVQEARKKSILIQCSGFCELVKIWSLASLYSSIYLSHAILEHGCKGSVRTFQGMP</sequence>
<gene>
    <name evidence="1" type="ORF">A3J04_00995</name>
</gene>
<name>A0A1G2H3S9_9BACT</name>
<dbReference type="EMBL" id="MHNZ01000003">
    <property type="protein sequence ID" value="OGZ56980.1"/>
    <property type="molecule type" value="Genomic_DNA"/>
</dbReference>
<accession>A0A1G2H3S9</accession>
<proteinExistence type="predicted"/>
<reference evidence="1 2" key="1">
    <citation type="journal article" date="2016" name="Nat. Commun.">
        <title>Thousands of microbial genomes shed light on interconnected biogeochemical processes in an aquifer system.</title>
        <authorList>
            <person name="Anantharaman K."/>
            <person name="Brown C.T."/>
            <person name="Hug L.A."/>
            <person name="Sharon I."/>
            <person name="Castelle C.J."/>
            <person name="Probst A.J."/>
            <person name="Thomas B.C."/>
            <person name="Singh A."/>
            <person name="Wilkins M.J."/>
            <person name="Karaoz U."/>
            <person name="Brodie E.L."/>
            <person name="Williams K.H."/>
            <person name="Hubbard S.S."/>
            <person name="Banfield J.F."/>
        </authorList>
    </citation>
    <scope>NUCLEOTIDE SEQUENCE [LARGE SCALE GENOMIC DNA]</scope>
</reference>
<protein>
    <submittedName>
        <fullName evidence="1">Uncharacterized protein</fullName>
    </submittedName>
</protein>
<dbReference type="Proteomes" id="UP000177954">
    <property type="component" value="Unassembled WGS sequence"/>
</dbReference>
<comment type="caution">
    <text evidence="1">The sequence shown here is derived from an EMBL/GenBank/DDBJ whole genome shotgun (WGS) entry which is preliminary data.</text>
</comment>
<organism evidence="1 2">
    <name type="scientific">Candidatus Ryanbacteria bacterium RIFCSPLOWO2_02_FULL_47_14</name>
    <dbReference type="NCBI Taxonomy" id="1802129"/>
    <lineage>
        <taxon>Bacteria</taxon>
        <taxon>Candidatus Ryaniibacteriota</taxon>
    </lineage>
</organism>
<evidence type="ECO:0000313" key="2">
    <source>
        <dbReference type="Proteomes" id="UP000177954"/>
    </source>
</evidence>
<dbReference type="AlphaFoldDB" id="A0A1G2H3S9"/>
<evidence type="ECO:0000313" key="1">
    <source>
        <dbReference type="EMBL" id="OGZ56980.1"/>
    </source>
</evidence>